<accession>A0ABY2J0T0</accession>
<keyword evidence="6" id="KW-1185">Reference proteome</keyword>
<dbReference type="InterPro" id="IPR033756">
    <property type="entry name" value="YlxH/NBP35"/>
</dbReference>
<reference evidence="5 6" key="1">
    <citation type="submission" date="2019-03" db="EMBL/GenBank/DDBJ databases">
        <title>Genomics of glacier-inhabiting Cryobacterium strains.</title>
        <authorList>
            <person name="Liu Q."/>
            <person name="Xin Y.-H."/>
        </authorList>
    </citation>
    <scope>NUCLEOTIDE SEQUENCE [LARGE SCALE GENOMIC DNA]</scope>
    <source>
        <strain evidence="5 6">TMT4-23</strain>
    </source>
</reference>
<dbReference type="Pfam" id="PF10609">
    <property type="entry name" value="ParA"/>
    <property type="match status" value="1"/>
</dbReference>
<dbReference type="SUPFAM" id="SSF52540">
    <property type="entry name" value="P-loop containing nucleoside triphosphate hydrolases"/>
    <property type="match status" value="1"/>
</dbReference>
<sequence length="472" mass="50236">MDQRGFWNLLRSRWIALATFAILGIMAASGYVLTTKPEYSAESELFVSAIGSDNTSDLAQGSNYSQQQARNYSIMATRQIVLDPVITALGLSTTPDELSRRVSASVPLNTSLISIAVTDTSPDRAAATADAVATSLVNTVIRLVPKRSDGTTPLRLESVQSATTPTSPSAPSPSIALAFGLLGGLVAGLGFIVLRELTSAKVRTAEQLRQLGLTLLGTIVYDRGSANNPLVPQRGFSPIRAEEFKQVRTNLHFLQTDQRHKVFVVTSSIPGEGKSVTAANLALTLAASGSMVCLVEADLRRPSLANYFDLEGSVGLTTILAHDAIVDDVLQSWGPDGLQILMSGPVPPNPSELLSSTHAQQVFATLRARFDIVVIDCPPLLPVTDAAILGRYFGGAVLVVGSGKVETRELRKAVESLNAAGTPVLGAILNLAPARLLGRHRGSYYVPDSVPEQKPSHQEQLVRGSEEEQLIP</sequence>
<dbReference type="EMBL" id="SOGJ01000020">
    <property type="protein sequence ID" value="TFC98558.1"/>
    <property type="molecule type" value="Genomic_DNA"/>
</dbReference>
<comment type="caution">
    <text evidence="5">The sequence shown here is derived from an EMBL/GenBank/DDBJ whole genome shotgun (WGS) entry which is preliminary data.</text>
</comment>
<dbReference type="GO" id="GO:0004715">
    <property type="term" value="F:non-membrane spanning protein tyrosine kinase activity"/>
    <property type="evidence" value="ECO:0007669"/>
    <property type="project" value="UniProtKB-EC"/>
</dbReference>
<evidence type="ECO:0000313" key="6">
    <source>
        <dbReference type="Proteomes" id="UP000298355"/>
    </source>
</evidence>
<dbReference type="RefSeq" id="WP_134363161.1">
    <property type="nucleotide sequence ID" value="NZ_SOGJ01000020.1"/>
</dbReference>
<keyword evidence="2" id="KW-0067">ATP-binding</keyword>
<keyword evidence="4" id="KW-0472">Membrane</keyword>
<dbReference type="CDD" id="cd05387">
    <property type="entry name" value="BY-kinase"/>
    <property type="match status" value="1"/>
</dbReference>
<keyword evidence="5" id="KW-0808">Transferase</keyword>
<feature type="transmembrane region" description="Helical" evidence="4">
    <location>
        <begin position="12"/>
        <end position="33"/>
    </location>
</feature>
<evidence type="ECO:0000256" key="2">
    <source>
        <dbReference type="ARBA" id="ARBA00022840"/>
    </source>
</evidence>
<gene>
    <name evidence="5" type="ORF">E3O65_07690</name>
</gene>
<evidence type="ECO:0000256" key="4">
    <source>
        <dbReference type="SAM" id="Phobius"/>
    </source>
</evidence>
<feature type="transmembrane region" description="Helical" evidence="4">
    <location>
        <begin position="175"/>
        <end position="194"/>
    </location>
</feature>
<dbReference type="EC" id="2.7.10.2" evidence="5"/>
<evidence type="ECO:0000313" key="5">
    <source>
        <dbReference type="EMBL" id="TFC98558.1"/>
    </source>
</evidence>
<keyword evidence="1" id="KW-0547">Nucleotide-binding</keyword>
<dbReference type="InterPro" id="IPR005702">
    <property type="entry name" value="Wzc-like_C"/>
</dbReference>
<keyword evidence="4" id="KW-0812">Transmembrane</keyword>
<name>A0ABY2J0T0_9MICO</name>
<dbReference type="Proteomes" id="UP000298355">
    <property type="component" value="Unassembled WGS sequence"/>
</dbReference>
<dbReference type="NCBIfam" id="TIGR01007">
    <property type="entry name" value="eps_fam"/>
    <property type="match status" value="1"/>
</dbReference>
<evidence type="ECO:0000256" key="3">
    <source>
        <dbReference type="SAM" id="MobiDB-lite"/>
    </source>
</evidence>
<organism evidence="5 6">
    <name type="scientific">Cryobacterium breve</name>
    <dbReference type="NCBI Taxonomy" id="1259258"/>
    <lineage>
        <taxon>Bacteria</taxon>
        <taxon>Bacillati</taxon>
        <taxon>Actinomycetota</taxon>
        <taxon>Actinomycetes</taxon>
        <taxon>Micrococcales</taxon>
        <taxon>Microbacteriaceae</taxon>
        <taxon>Cryobacterium</taxon>
    </lineage>
</organism>
<dbReference type="InterPro" id="IPR027417">
    <property type="entry name" value="P-loop_NTPase"/>
</dbReference>
<dbReference type="PANTHER" id="PTHR32309">
    <property type="entry name" value="TYROSINE-PROTEIN KINASE"/>
    <property type="match status" value="1"/>
</dbReference>
<dbReference type="PANTHER" id="PTHR32309:SF31">
    <property type="entry name" value="CAPSULAR EXOPOLYSACCHARIDE FAMILY"/>
    <property type="match status" value="1"/>
</dbReference>
<dbReference type="InterPro" id="IPR050445">
    <property type="entry name" value="Bact_polysacc_biosynth/exp"/>
</dbReference>
<dbReference type="Gene3D" id="3.40.50.300">
    <property type="entry name" value="P-loop containing nucleotide triphosphate hydrolases"/>
    <property type="match status" value="1"/>
</dbReference>
<feature type="region of interest" description="Disordered" evidence="3">
    <location>
        <begin position="447"/>
        <end position="472"/>
    </location>
</feature>
<evidence type="ECO:0000256" key="1">
    <source>
        <dbReference type="ARBA" id="ARBA00022741"/>
    </source>
</evidence>
<proteinExistence type="predicted"/>
<keyword evidence="4" id="KW-1133">Transmembrane helix</keyword>
<protein>
    <submittedName>
        <fullName evidence="5">Polysaccharide biosynthesis tyrosine autokinase</fullName>
        <ecNumber evidence="5">2.7.10.2</ecNumber>
    </submittedName>
</protein>